<dbReference type="PANTHER" id="PTHR12879:SF8">
    <property type="entry name" value="SPHINGOLIPID DELTA(4)-DESATURASE DES1"/>
    <property type="match status" value="1"/>
</dbReference>
<dbReference type="GO" id="GO:0046513">
    <property type="term" value="P:ceramide biosynthetic process"/>
    <property type="evidence" value="ECO:0007669"/>
    <property type="project" value="TreeGrafter"/>
</dbReference>
<gene>
    <name evidence="3" type="ORF">DDE20_02445</name>
</gene>
<feature type="transmembrane region" description="Helical" evidence="1">
    <location>
        <begin position="179"/>
        <end position="200"/>
    </location>
</feature>
<keyword evidence="4" id="KW-1185">Reference proteome</keyword>
<proteinExistence type="predicted"/>
<keyword evidence="1" id="KW-1133">Transmembrane helix</keyword>
<dbReference type="Proteomes" id="UP000245911">
    <property type="component" value="Unassembled WGS sequence"/>
</dbReference>
<protein>
    <submittedName>
        <fullName evidence="3">Fatty acid desaturase</fullName>
    </submittedName>
</protein>
<evidence type="ECO:0000313" key="4">
    <source>
        <dbReference type="Proteomes" id="UP000245911"/>
    </source>
</evidence>
<feature type="transmembrane region" description="Helical" evidence="1">
    <location>
        <begin position="48"/>
        <end position="66"/>
    </location>
</feature>
<dbReference type="GO" id="GO:0016020">
    <property type="term" value="C:membrane"/>
    <property type="evidence" value="ECO:0007669"/>
    <property type="project" value="GOC"/>
</dbReference>
<reference evidence="3 4" key="1">
    <citation type="submission" date="2018-04" db="EMBL/GenBank/DDBJ databases">
        <title>Pararhodobacter oceanense sp. nov., isolated from marine intertidal sediment.</title>
        <authorList>
            <person name="Wang X.-L."/>
            <person name="Du Z.-J."/>
        </authorList>
    </citation>
    <scope>NUCLEOTIDE SEQUENCE [LARGE SCALE GENOMIC DNA]</scope>
    <source>
        <strain evidence="3 4">AM505</strain>
    </source>
</reference>
<keyword evidence="1" id="KW-0472">Membrane</keyword>
<dbReference type="EMBL" id="QDKM01000001">
    <property type="protein sequence ID" value="PVH30424.1"/>
    <property type="molecule type" value="Genomic_DNA"/>
</dbReference>
<keyword evidence="1" id="KW-0812">Transmembrane</keyword>
<comment type="caution">
    <text evidence="3">The sequence shown here is derived from an EMBL/GenBank/DDBJ whole genome shotgun (WGS) entry which is preliminary data.</text>
</comment>
<dbReference type="RefSeq" id="WP_116556839.1">
    <property type="nucleotide sequence ID" value="NZ_QDKM01000001.1"/>
</dbReference>
<evidence type="ECO:0000259" key="2">
    <source>
        <dbReference type="Pfam" id="PF00487"/>
    </source>
</evidence>
<accession>A0A2T8HYD0</accession>
<dbReference type="InterPro" id="IPR005804">
    <property type="entry name" value="FA_desaturase_dom"/>
</dbReference>
<evidence type="ECO:0000313" key="3">
    <source>
        <dbReference type="EMBL" id="PVH30424.1"/>
    </source>
</evidence>
<feature type="transmembrane region" description="Helical" evidence="1">
    <location>
        <begin position="87"/>
        <end position="105"/>
    </location>
</feature>
<dbReference type="PANTHER" id="PTHR12879">
    <property type="entry name" value="SPHINGOLIPID DELTA 4 DESATURASE/C-4 HYDROXYLASE PROTEIN DES2"/>
    <property type="match status" value="1"/>
</dbReference>
<feature type="domain" description="Fatty acid desaturase" evidence="2">
    <location>
        <begin position="50"/>
        <end position="276"/>
    </location>
</feature>
<evidence type="ECO:0000256" key="1">
    <source>
        <dbReference type="SAM" id="Phobius"/>
    </source>
</evidence>
<sequence length="294" mass="33408">MTHSEFLSSLPPETRNALTARSKWRGIAHLAGHTGANLLVGGLILLKVPLWWALLPVQGVLLVALFTLQHECTHKTPFASDWLADRVGQVCGFILVNPFIWFRYFHLAHHRFTNLDGKDPELEGTKPETRRAWAWHVSGFPYWASAARLMAALVTGKFRADYLPARARPQAIREARIMALLYAASALSLLWTPALFWVWLLPVFLAQPVLRLYLLAEHGDCPRVADMFANTRTTFTSAIIRFLAWNMPYHVEHHVFPSVPFHNLPALHDLIRSDLQVTAEGYIAFTRAYLARRS</sequence>
<organism evidence="3 4">
    <name type="scientific">Pararhodobacter oceanensis</name>
    <dbReference type="NCBI Taxonomy" id="2172121"/>
    <lineage>
        <taxon>Bacteria</taxon>
        <taxon>Pseudomonadati</taxon>
        <taxon>Pseudomonadota</taxon>
        <taxon>Alphaproteobacteria</taxon>
        <taxon>Rhodobacterales</taxon>
        <taxon>Paracoccaceae</taxon>
        <taxon>Pararhodobacter</taxon>
    </lineage>
</organism>
<dbReference type="GO" id="GO:0042284">
    <property type="term" value="F:sphingolipid delta-4 desaturase activity"/>
    <property type="evidence" value="ECO:0007669"/>
    <property type="project" value="TreeGrafter"/>
</dbReference>
<dbReference type="Pfam" id="PF00487">
    <property type="entry name" value="FA_desaturase"/>
    <property type="match status" value="1"/>
</dbReference>
<name>A0A2T8HYD0_9RHOB</name>
<dbReference type="AlphaFoldDB" id="A0A2T8HYD0"/>
<dbReference type="OrthoDB" id="9792534at2"/>